<dbReference type="PANTHER" id="PTHR34472">
    <property type="entry name" value="SULFUR CARRIER PROTEIN THIS"/>
    <property type="match status" value="1"/>
</dbReference>
<evidence type="ECO:0000313" key="2">
    <source>
        <dbReference type="Proteomes" id="UP000812844"/>
    </source>
</evidence>
<dbReference type="InterPro" id="IPR010035">
    <property type="entry name" value="Thi_S"/>
</dbReference>
<keyword evidence="2" id="KW-1185">Reference proteome</keyword>
<proteinExistence type="predicted"/>
<accession>A0ABS6W7U4</accession>
<organism evidence="1 2">
    <name type="scientific">Bifidobacterium phasiani</name>
    <dbReference type="NCBI Taxonomy" id="2834431"/>
    <lineage>
        <taxon>Bacteria</taxon>
        <taxon>Bacillati</taxon>
        <taxon>Actinomycetota</taxon>
        <taxon>Actinomycetes</taxon>
        <taxon>Bifidobacteriales</taxon>
        <taxon>Bifidobacteriaceae</taxon>
        <taxon>Bifidobacterium</taxon>
    </lineage>
</organism>
<dbReference type="CDD" id="cd00565">
    <property type="entry name" value="Ubl_ThiS"/>
    <property type="match status" value="1"/>
</dbReference>
<dbReference type="EMBL" id="JAHBBD010000006">
    <property type="protein sequence ID" value="MBW3082564.1"/>
    <property type="molecule type" value="Genomic_DNA"/>
</dbReference>
<comment type="caution">
    <text evidence="1">The sequence shown here is derived from an EMBL/GenBank/DDBJ whole genome shotgun (WGS) entry which is preliminary data.</text>
</comment>
<dbReference type="Pfam" id="PF02597">
    <property type="entry name" value="ThiS"/>
    <property type="match status" value="1"/>
</dbReference>
<dbReference type="NCBIfam" id="TIGR01683">
    <property type="entry name" value="thiS"/>
    <property type="match status" value="1"/>
</dbReference>
<name>A0ABS6W7U4_9BIFI</name>
<sequence length="64" mass="6900">MIVNGQPEPLDGPTSVADLIDRHGLRADRVAVELNGEIVPRTRRADTMLDDGDTVEIVTFVQGG</sequence>
<protein>
    <submittedName>
        <fullName evidence="1">Sulfur carrier protein ThiS</fullName>
    </submittedName>
</protein>
<dbReference type="InterPro" id="IPR003749">
    <property type="entry name" value="ThiS/MoaD-like"/>
</dbReference>
<evidence type="ECO:0000313" key="1">
    <source>
        <dbReference type="EMBL" id="MBW3082564.1"/>
    </source>
</evidence>
<dbReference type="Proteomes" id="UP000812844">
    <property type="component" value="Unassembled WGS sequence"/>
</dbReference>
<dbReference type="PANTHER" id="PTHR34472:SF1">
    <property type="entry name" value="SULFUR CARRIER PROTEIN THIS"/>
    <property type="match status" value="1"/>
</dbReference>
<gene>
    <name evidence="1" type="primary">thiS</name>
    <name evidence="1" type="ORF">KIH73_04075</name>
</gene>
<reference evidence="1 2" key="1">
    <citation type="submission" date="2021-05" db="EMBL/GenBank/DDBJ databases">
        <title>Phylogenetic classification of ten novel species belonging to the genus Bifidobacterium comprising B. colchicus sp. nov., B. abeli sp. nov., B. bicoloris sp. nov., B. guerezis sp. nov., B. rosaliae sp. nov., B. santillanensis sp. nov., B. argentati sp. nov., B. amazzoni sp. nov., B. pluviali sp. nov., and B. pinnaculum sp. nov.</title>
        <authorList>
            <person name="Lugli G.A."/>
            <person name="Ruiz Garcia L."/>
            <person name="Margolles A."/>
            <person name="Ventura M."/>
        </authorList>
    </citation>
    <scope>NUCLEOTIDE SEQUENCE [LARGE SCALE GENOMIC DNA]</scope>
    <source>
        <strain evidence="1 2">6T3</strain>
    </source>
</reference>
<dbReference type="RefSeq" id="WP_219080861.1">
    <property type="nucleotide sequence ID" value="NZ_JAHBBD010000006.1"/>
</dbReference>